<dbReference type="PANTHER" id="PTHR24388:SF54">
    <property type="entry name" value="PROTEIN ESCARGOT"/>
    <property type="match status" value="1"/>
</dbReference>
<keyword evidence="14" id="KW-1185">Reference proteome</keyword>
<dbReference type="OrthoDB" id="6591996at2759"/>
<feature type="region of interest" description="Disordered" evidence="9">
    <location>
        <begin position="97"/>
        <end position="121"/>
    </location>
</feature>
<evidence type="ECO:0000256" key="3">
    <source>
        <dbReference type="ARBA" id="ARBA00022737"/>
    </source>
</evidence>
<keyword evidence="5" id="KW-0862">Zinc</keyword>
<dbReference type="InterPro" id="IPR036236">
    <property type="entry name" value="Znf_C2H2_sf"/>
</dbReference>
<evidence type="ECO:0000256" key="4">
    <source>
        <dbReference type="ARBA" id="ARBA00022771"/>
    </source>
</evidence>
<feature type="domain" description="C2H2-type" evidence="10">
    <location>
        <begin position="71"/>
        <end position="94"/>
    </location>
</feature>
<gene>
    <name evidence="13" type="ORF">Fcan01_25107</name>
    <name evidence="12" type="ORF">Fcan01_28276</name>
    <name evidence="11" type="ORF">Fcan01_28278</name>
</gene>
<feature type="domain" description="C2H2-type" evidence="10">
    <location>
        <begin position="10"/>
        <end position="34"/>
    </location>
</feature>
<dbReference type="InterPro" id="IPR050527">
    <property type="entry name" value="Snail/Krueppel_Znf"/>
</dbReference>
<evidence type="ECO:0000313" key="13">
    <source>
        <dbReference type="EMBL" id="OXA40144.1"/>
    </source>
</evidence>
<evidence type="ECO:0000313" key="14">
    <source>
        <dbReference type="Proteomes" id="UP000198287"/>
    </source>
</evidence>
<keyword evidence="2" id="KW-0479">Metal-binding</keyword>
<dbReference type="PANTHER" id="PTHR24388">
    <property type="entry name" value="ZINC FINGER PROTEIN"/>
    <property type="match status" value="1"/>
</dbReference>
<comment type="caution">
    <text evidence="11">The sequence shown here is derived from an EMBL/GenBank/DDBJ whole genome shotgun (WGS) entry which is preliminary data.</text>
</comment>
<dbReference type="Gene3D" id="3.30.160.60">
    <property type="entry name" value="Classic Zinc Finger"/>
    <property type="match status" value="3"/>
</dbReference>
<accession>A0A226CW18</accession>
<comment type="similarity">
    <text evidence="7">Belongs to the snail C2H2-type zinc-finger protein family.</text>
</comment>
<proteinExistence type="inferred from homology"/>
<name>A0A226CW18_FOLCA</name>
<dbReference type="SUPFAM" id="SSF57667">
    <property type="entry name" value="beta-beta-alpha zinc fingers"/>
    <property type="match status" value="2"/>
</dbReference>
<dbReference type="Pfam" id="PF00096">
    <property type="entry name" value="zf-C2H2"/>
    <property type="match status" value="2"/>
</dbReference>
<evidence type="ECO:0000256" key="8">
    <source>
        <dbReference type="PROSITE-ProRule" id="PRU00042"/>
    </source>
</evidence>
<dbReference type="PROSITE" id="PS50157">
    <property type="entry name" value="ZINC_FINGER_C2H2_2"/>
    <property type="match status" value="3"/>
</dbReference>
<dbReference type="PROSITE" id="PS00028">
    <property type="entry name" value="ZINC_FINGER_C2H2_1"/>
    <property type="match status" value="3"/>
</dbReference>
<dbReference type="GO" id="GO:0000981">
    <property type="term" value="F:DNA-binding transcription factor activity, RNA polymerase II-specific"/>
    <property type="evidence" value="ECO:0007669"/>
    <property type="project" value="TreeGrafter"/>
</dbReference>
<feature type="domain" description="C2H2-type" evidence="10">
    <location>
        <begin position="42"/>
        <end position="70"/>
    </location>
</feature>
<dbReference type="GO" id="GO:0008270">
    <property type="term" value="F:zinc ion binding"/>
    <property type="evidence" value="ECO:0007669"/>
    <property type="project" value="UniProtKB-KW"/>
</dbReference>
<keyword evidence="6" id="KW-0539">Nucleus</keyword>
<dbReference type="Proteomes" id="UP000198287">
    <property type="component" value="Unassembled WGS sequence"/>
</dbReference>
<dbReference type="EMBL" id="LNIX01000068">
    <property type="protein sequence ID" value="OXA36942.1"/>
    <property type="molecule type" value="Genomic_DNA"/>
</dbReference>
<evidence type="ECO:0000256" key="7">
    <source>
        <dbReference type="ARBA" id="ARBA00037948"/>
    </source>
</evidence>
<dbReference type="AlphaFoldDB" id="A0A226CW18"/>
<reference evidence="11 14" key="1">
    <citation type="submission" date="2015-12" db="EMBL/GenBank/DDBJ databases">
        <title>The genome of Folsomia candida.</title>
        <authorList>
            <person name="Faddeeva A."/>
            <person name="Derks M.F."/>
            <person name="Anvar Y."/>
            <person name="Smit S."/>
            <person name="Van Straalen N."/>
            <person name="Roelofs D."/>
        </authorList>
    </citation>
    <scope>NUCLEOTIDE SEQUENCE [LARGE SCALE GENOMIC DNA]</scope>
    <source>
        <strain evidence="11 14">VU population</strain>
        <tissue evidence="11">Whole body</tissue>
    </source>
</reference>
<evidence type="ECO:0000313" key="11">
    <source>
        <dbReference type="EMBL" id="OXA36940.1"/>
    </source>
</evidence>
<organism evidence="11 14">
    <name type="scientific">Folsomia candida</name>
    <name type="common">Springtail</name>
    <dbReference type="NCBI Taxonomy" id="158441"/>
    <lineage>
        <taxon>Eukaryota</taxon>
        <taxon>Metazoa</taxon>
        <taxon>Ecdysozoa</taxon>
        <taxon>Arthropoda</taxon>
        <taxon>Hexapoda</taxon>
        <taxon>Collembola</taxon>
        <taxon>Entomobryomorpha</taxon>
        <taxon>Isotomoidea</taxon>
        <taxon>Isotomidae</taxon>
        <taxon>Proisotominae</taxon>
        <taxon>Folsomia</taxon>
    </lineage>
</organism>
<dbReference type="SMART" id="SM00355">
    <property type="entry name" value="ZnF_C2H2"/>
    <property type="match status" value="3"/>
</dbReference>
<evidence type="ECO:0000256" key="9">
    <source>
        <dbReference type="SAM" id="MobiDB-lite"/>
    </source>
</evidence>
<dbReference type="STRING" id="158441.A0A226CW18"/>
<dbReference type="OMA" id="PYECRES"/>
<dbReference type="FunFam" id="3.30.160.60:FF:000624">
    <property type="entry name" value="zinc finger protein 697"/>
    <property type="match status" value="1"/>
</dbReference>
<evidence type="ECO:0000256" key="5">
    <source>
        <dbReference type="ARBA" id="ARBA00022833"/>
    </source>
</evidence>
<protein>
    <submittedName>
        <fullName evidence="11">Zinc finger protein 37</fullName>
    </submittedName>
</protein>
<dbReference type="InterPro" id="IPR013087">
    <property type="entry name" value="Znf_C2H2_type"/>
</dbReference>
<evidence type="ECO:0000256" key="1">
    <source>
        <dbReference type="ARBA" id="ARBA00004123"/>
    </source>
</evidence>
<dbReference type="GO" id="GO:0005634">
    <property type="term" value="C:nucleus"/>
    <property type="evidence" value="ECO:0007669"/>
    <property type="project" value="UniProtKB-SubCell"/>
</dbReference>
<evidence type="ECO:0000259" key="10">
    <source>
        <dbReference type="PROSITE" id="PS50157"/>
    </source>
</evidence>
<dbReference type="EMBL" id="LNIX01000068">
    <property type="protein sequence ID" value="OXA36940.1"/>
    <property type="molecule type" value="Genomic_DNA"/>
</dbReference>
<comment type="subcellular location">
    <subcellularLocation>
        <location evidence="1">Nucleus</location>
    </subcellularLocation>
</comment>
<keyword evidence="4 8" id="KW-0863">Zinc-finger</keyword>
<evidence type="ECO:0000256" key="2">
    <source>
        <dbReference type="ARBA" id="ARBA00022723"/>
    </source>
</evidence>
<dbReference type="GO" id="GO:0000978">
    <property type="term" value="F:RNA polymerase II cis-regulatory region sequence-specific DNA binding"/>
    <property type="evidence" value="ECO:0007669"/>
    <property type="project" value="TreeGrafter"/>
</dbReference>
<evidence type="ECO:0000313" key="12">
    <source>
        <dbReference type="EMBL" id="OXA36942.1"/>
    </source>
</evidence>
<sequence length="121" mass="13822">MGTHRTERPFPCPHCARAFKTGGRLGQHVRDSHTPGYVIPTHKCPQCRKEFRFRNKLDAHIRAIHTGERPFTCDQCGKGFVINSALRLHLRGAHGVALESKDRLRRSKKRVVQRGDEEVTT</sequence>
<feature type="compositionally biased region" description="Basic residues" evidence="9">
    <location>
        <begin position="103"/>
        <end position="112"/>
    </location>
</feature>
<evidence type="ECO:0000256" key="6">
    <source>
        <dbReference type="ARBA" id="ARBA00023242"/>
    </source>
</evidence>
<dbReference type="EMBL" id="LNIX01000034">
    <property type="protein sequence ID" value="OXA40144.1"/>
    <property type="molecule type" value="Genomic_DNA"/>
</dbReference>
<keyword evidence="3" id="KW-0677">Repeat</keyword>